<name>A0A238BKW8_9BILA</name>
<dbReference type="Proteomes" id="UP000242913">
    <property type="component" value="Unassembled WGS sequence"/>
</dbReference>
<dbReference type="EMBL" id="KZ270524">
    <property type="protein sequence ID" value="OZC05694.1"/>
    <property type="molecule type" value="Genomic_DNA"/>
</dbReference>
<protein>
    <submittedName>
        <fullName evidence="2">Uncharacterized protein</fullName>
    </submittedName>
</protein>
<evidence type="ECO:0000313" key="3">
    <source>
        <dbReference type="Proteomes" id="UP000242913"/>
    </source>
</evidence>
<keyword evidence="3" id="KW-1185">Reference proteome</keyword>
<feature type="compositionally biased region" description="Basic residues" evidence="1">
    <location>
        <begin position="82"/>
        <end position="98"/>
    </location>
</feature>
<feature type="region of interest" description="Disordered" evidence="1">
    <location>
        <begin position="69"/>
        <end position="98"/>
    </location>
</feature>
<sequence>MIYLHYRKKLGNRLTVLPPEIAGLDLVGPKRVLRLENNPWVQSLAEPLTRGPLVLMEYLRSDSYKYQYGRQQSGTGVPPPKTRNKEKKISRQKVKQGC</sequence>
<evidence type="ECO:0000313" key="2">
    <source>
        <dbReference type="EMBL" id="OZC05694.1"/>
    </source>
</evidence>
<organism evidence="2 3">
    <name type="scientific">Onchocerca flexuosa</name>
    <dbReference type="NCBI Taxonomy" id="387005"/>
    <lineage>
        <taxon>Eukaryota</taxon>
        <taxon>Metazoa</taxon>
        <taxon>Ecdysozoa</taxon>
        <taxon>Nematoda</taxon>
        <taxon>Chromadorea</taxon>
        <taxon>Rhabditida</taxon>
        <taxon>Spirurina</taxon>
        <taxon>Spiruromorpha</taxon>
        <taxon>Filarioidea</taxon>
        <taxon>Onchocercidae</taxon>
        <taxon>Onchocerca</taxon>
    </lineage>
</organism>
<dbReference type="OrthoDB" id="5817197at2759"/>
<gene>
    <name evidence="2" type="ORF">X798_07330</name>
</gene>
<dbReference type="AlphaFoldDB" id="A0A238BKW8"/>
<accession>A0A238BKW8</accession>
<evidence type="ECO:0000256" key="1">
    <source>
        <dbReference type="SAM" id="MobiDB-lite"/>
    </source>
</evidence>
<proteinExistence type="predicted"/>
<reference evidence="2 3" key="1">
    <citation type="submission" date="2015-12" db="EMBL/GenBank/DDBJ databases">
        <title>Draft genome of the nematode, Onchocerca flexuosa.</title>
        <authorList>
            <person name="Mitreva M."/>
        </authorList>
    </citation>
    <scope>NUCLEOTIDE SEQUENCE [LARGE SCALE GENOMIC DNA]</scope>
    <source>
        <strain evidence="2">Red Deer</strain>
    </source>
</reference>